<comment type="similarity">
    <text evidence="1">Belongs to the iron-sulfur cluster assembly SufBD family.</text>
</comment>
<dbReference type="PANTHER" id="PTHR30508:SF1">
    <property type="entry name" value="UPF0051 PROTEIN ABCI8, CHLOROPLASTIC-RELATED"/>
    <property type="match status" value="1"/>
</dbReference>
<name>A0AA97FCZ8_9EURY</name>
<dbReference type="GeneID" id="85230062"/>
<evidence type="ECO:0000256" key="1">
    <source>
        <dbReference type="ARBA" id="ARBA00043967"/>
    </source>
</evidence>
<dbReference type="GO" id="GO:0016226">
    <property type="term" value="P:iron-sulfur cluster assembly"/>
    <property type="evidence" value="ECO:0007669"/>
    <property type="project" value="InterPro"/>
</dbReference>
<sequence>MPEDLIPEMSAEDKERLLLSGFEVKEEHRSGSYMQTDQHVHHSGSKIDGIEMLPIDIALKKYDWLKDKCWNLVDKDKDEYTKFVAGREDEEGARGFVVIARKGSKNVFPLQSCLFMQSSEIQTVHNIIIAEEGAELHLITGCTSSIGREKGTHYGITEIYVGKDALVSSTMIHTWGENINVLPRSATRVEENGTFLSNYVSLNPVGRVQMYPVADLIGKNSVARFNSIVVAPKGSELDLGQRAILGAEGCSAELISRLITTGGKAVSRSHIVGAAEGTKGHIECKGLILKDGTIHAVPEIEGRLTNTELSHEAAVGKIARDEIEYLMARGLDEEEATATIIRGFLDVKIKGLPESLQKQIDAAIDAAESGF</sequence>
<dbReference type="RefSeq" id="WP_317136025.1">
    <property type="nucleotide sequence ID" value="NZ_CP043875.1"/>
</dbReference>
<dbReference type="InterPro" id="IPR055346">
    <property type="entry name" value="Fe-S_cluster_assembly_SufBD"/>
</dbReference>
<dbReference type="PANTHER" id="PTHR30508">
    <property type="entry name" value="FES CLUSTER ASSEMBLY PROTEIN SUF"/>
    <property type="match status" value="1"/>
</dbReference>
<dbReference type="EMBL" id="CP043875">
    <property type="protein sequence ID" value="WOF16602.1"/>
    <property type="molecule type" value="Genomic_DNA"/>
</dbReference>
<protein>
    <submittedName>
        <fullName evidence="3">SufD family Fe-S cluster assembly protein</fullName>
    </submittedName>
</protein>
<dbReference type="InterPro" id="IPR000825">
    <property type="entry name" value="SUF_FeS_clus_asmbl_SufBD_core"/>
</dbReference>
<dbReference type="SUPFAM" id="SSF101960">
    <property type="entry name" value="Stabilizer of iron transporter SufD"/>
    <property type="match status" value="1"/>
</dbReference>
<dbReference type="KEGG" id="mefw:F1737_07795"/>
<keyword evidence="4" id="KW-1185">Reference proteome</keyword>
<proteinExistence type="inferred from homology"/>
<evidence type="ECO:0000259" key="2">
    <source>
        <dbReference type="Pfam" id="PF01458"/>
    </source>
</evidence>
<accession>A0AA97FCZ8</accession>
<dbReference type="Proteomes" id="UP001301797">
    <property type="component" value="Chromosome"/>
</dbReference>
<evidence type="ECO:0000313" key="4">
    <source>
        <dbReference type="Proteomes" id="UP001301797"/>
    </source>
</evidence>
<reference evidence="3 4" key="1">
    <citation type="submission" date="2019-09" db="EMBL/GenBank/DDBJ databases">
        <title>The complete genome of Methanoplanus sp. FWC-SCC4.</title>
        <authorList>
            <person name="Chen S.-C."/>
            <person name="Zhou Y.-Z."/>
            <person name="Lai M.-C."/>
        </authorList>
    </citation>
    <scope>NUCLEOTIDE SEQUENCE [LARGE SCALE GENOMIC DNA]</scope>
    <source>
        <strain evidence="3 4">FWC-SCC4</strain>
    </source>
</reference>
<feature type="domain" description="SUF system FeS cluster assembly SufBD core" evidence="2">
    <location>
        <begin position="118"/>
        <end position="344"/>
    </location>
</feature>
<dbReference type="InterPro" id="IPR037284">
    <property type="entry name" value="SUF_FeS_clus_asmbl_SufBD_sf"/>
</dbReference>
<gene>
    <name evidence="3" type="ORF">F1737_07795</name>
</gene>
<evidence type="ECO:0000313" key="3">
    <source>
        <dbReference type="EMBL" id="WOF16602.1"/>
    </source>
</evidence>
<dbReference type="AlphaFoldDB" id="A0AA97FCZ8"/>
<dbReference type="Pfam" id="PF01458">
    <property type="entry name" value="SUFBD_core"/>
    <property type="match status" value="1"/>
</dbReference>
<organism evidence="3 4">
    <name type="scientific">Methanochimaera problematica</name>
    <dbReference type="NCBI Taxonomy" id="2609417"/>
    <lineage>
        <taxon>Archaea</taxon>
        <taxon>Methanobacteriati</taxon>
        <taxon>Methanobacteriota</taxon>
        <taxon>Stenosarchaea group</taxon>
        <taxon>Methanomicrobia</taxon>
        <taxon>Methanomicrobiales</taxon>
        <taxon>Methanomicrobiaceae</taxon>
        <taxon>Methanochimaera</taxon>
    </lineage>
</organism>